<evidence type="ECO:0000259" key="2">
    <source>
        <dbReference type="SMART" id="SM00470"/>
    </source>
</evidence>
<name>A0ABX8QRV5_9ACTN</name>
<reference evidence="3" key="1">
    <citation type="submission" date="2020-07" db="EMBL/GenBank/DDBJ databases">
        <authorList>
            <person name="Tarantini F.S."/>
            <person name="Hong K.W."/>
            <person name="Chan K.G."/>
        </authorList>
    </citation>
    <scope>NUCLEOTIDE SEQUENCE</scope>
    <source>
        <strain evidence="3">32-07</strain>
    </source>
</reference>
<accession>A0ABX8QRV5</accession>
<protein>
    <submittedName>
        <fullName evidence="3">ParB N-terminal domain-containing protein</fullName>
    </submittedName>
</protein>
<evidence type="ECO:0000256" key="1">
    <source>
        <dbReference type="SAM" id="MobiDB-lite"/>
    </source>
</evidence>
<dbReference type="RefSeq" id="WP_231334617.1">
    <property type="nucleotide sequence ID" value="NZ_CP059572.1"/>
</dbReference>
<dbReference type="InterPro" id="IPR036086">
    <property type="entry name" value="ParB/Sulfiredoxin_sf"/>
</dbReference>
<feature type="compositionally biased region" description="Basic and acidic residues" evidence="1">
    <location>
        <begin position="131"/>
        <end position="149"/>
    </location>
</feature>
<dbReference type="Gene3D" id="3.90.1530.10">
    <property type="entry name" value="Conserved hypothetical protein from pyrococcus furiosus pfu- 392566-001, ParB domain"/>
    <property type="match status" value="1"/>
</dbReference>
<dbReference type="SMART" id="SM00470">
    <property type="entry name" value="ParB"/>
    <property type="match status" value="1"/>
</dbReference>
<evidence type="ECO:0000313" key="3">
    <source>
        <dbReference type="EMBL" id="QXJ21467.1"/>
    </source>
</evidence>
<gene>
    <name evidence="3" type="ORF">AGRA3207_002322</name>
</gene>
<dbReference type="EMBL" id="CP059572">
    <property type="protein sequence ID" value="QXJ21467.1"/>
    <property type="molecule type" value="Genomic_DNA"/>
</dbReference>
<organism evidence="3 4">
    <name type="scientific">Actinomadura graeca</name>
    <dbReference type="NCBI Taxonomy" id="2750812"/>
    <lineage>
        <taxon>Bacteria</taxon>
        <taxon>Bacillati</taxon>
        <taxon>Actinomycetota</taxon>
        <taxon>Actinomycetes</taxon>
        <taxon>Streptosporangiales</taxon>
        <taxon>Thermomonosporaceae</taxon>
        <taxon>Actinomadura</taxon>
    </lineage>
</organism>
<evidence type="ECO:0000313" key="4">
    <source>
        <dbReference type="Proteomes" id="UP001049518"/>
    </source>
</evidence>
<proteinExistence type="predicted"/>
<sequence>MVPVDVLERADSPRLEGENTEHIRALADMDSALPPILVHRRTMRVVDGMHRLRAAVLKGQREIRVRYIDGADSDVFVAAVRANIGHGLPLSLSDREAAAARILTTHPQWSDRAIAEAAGLASTTVARIRSRTTDKDSQPDMRIGKDGRVRPINGAAGRRLAGRLFAERPGASLREIAEMAGISPATAKDVRERLRRGDDPVPAKLTLAERKSEAAARGDGREPPVVSTLRKGRMPDADQILRKLLRDPSLRLNDNGRLLLRWLSARSVNTQEWEGIEDEIPAHCVPLVADLALGIAYEWERFAEVLKRRARAEMA</sequence>
<dbReference type="Proteomes" id="UP001049518">
    <property type="component" value="Chromosome"/>
</dbReference>
<dbReference type="InterPro" id="IPR003115">
    <property type="entry name" value="ParB_N"/>
</dbReference>
<feature type="region of interest" description="Disordered" evidence="1">
    <location>
        <begin position="131"/>
        <end position="151"/>
    </location>
</feature>
<keyword evidence="4" id="KW-1185">Reference proteome</keyword>
<dbReference type="SUPFAM" id="SSF110849">
    <property type="entry name" value="ParB/Sulfiredoxin"/>
    <property type="match status" value="1"/>
</dbReference>
<feature type="domain" description="ParB-like N-terminal" evidence="2">
    <location>
        <begin position="1"/>
        <end position="84"/>
    </location>
</feature>